<dbReference type="AlphaFoldDB" id="A0A1Y2IBS1"/>
<name>A0A1Y2IBS1_TRAC3</name>
<feature type="compositionally biased region" description="Acidic residues" evidence="1">
    <location>
        <begin position="484"/>
        <end position="494"/>
    </location>
</feature>
<protein>
    <submittedName>
        <fullName evidence="2">Uncharacterized protein</fullName>
    </submittedName>
</protein>
<organism evidence="2 3">
    <name type="scientific">Trametes coccinea (strain BRFM310)</name>
    <name type="common">Pycnoporus coccineus</name>
    <dbReference type="NCBI Taxonomy" id="1353009"/>
    <lineage>
        <taxon>Eukaryota</taxon>
        <taxon>Fungi</taxon>
        <taxon>Dikarya</taxon>
        <taxon>Basidiomycota</taxon>
        <taxon>Agaricomycotina</taxon>
        <taxon>Agaricomycetes</taxon>
        <taxon>Polyporales</taxon>
        <taxon>Polyporaceae</taxon>
        <taxon>Trametes</taxon>
    </lineage>
</organism>
<evidence type="ECO:0000313" key="2">
    <source>
        <dbReference type="EMBL" id="OSC98547.1"/>
    </source>
</evidence>
<dbReference type="GO" id="GO:0003677">
    <property type="term" value="F:DNA binding"/>
    <property type="evidence" value="ECO:0007669"/>
    <property type="project" value="InterPro"/>
</dbReference>
<proteinExistence type="predicted"/>
<dbReference type="EMBL" id="KZ084137">
    <property type="protein sequence ID" value="OSC98547.1"/>
    <property type="molecule type" value="Genomic_DNA"/>
</dbReference>
<reference evidence="2 3" key="1">
    <citation type="journal article" date="2015" name="Biotechnol. Biofuels">
        <title>Enhanced degradation of softwood versus hardwood by the white-rot fungus Pycnoporus coccineus.</title>
        <authorList>
            <person name="Couturier M."/>
            <person name="Navarro D."/>
            <person name="Chevret D."/>
            <person name="Henrissat B."/>
            <person name="Piumi F."/>
            <person name="Ruiz-Duenas F.J."/>
            <person name="Martinez A.T."/>
            <person name="Grigoriev I.V."/>
            <person name="Riley R."/>
            <person name="Lipzen A."/>
            <person name="Berrin J.G."/>
            <person name="Master E.R."/>
            <person name="Rosso M.N."/>
        </authorList>
    </citation>
    <scope>NUCLEOTIDE SEQUENCE [LARGE SCALE GENOMIC DNA]</scope>
    <source>
        <strain evidence="2 3">BRFM310</strain>
    </source>
</reference>
<dbReference type="GO" id="GO:0015074">
    <property type="term" value="P:DNA integration"/>
    <property type="evidence" value="ECO:0007669"/>
    <property type="project" value="InterPro"/>
</dbReference>
<evidence type="ECO:0000256" key="1">
    <source>
        <dbReference type="SAM" id="MobiDB-lite"/>
    </source>
</evidence>
<dbReference type="Proteomes" id="UP000193067">
    <property type="component" value="Unassembled WGS sequence"/>
</dbReference>
<sequence length="503" mass="56167">MSYATLNTVRHDIYALMMAQCSAAQGDKRLHEQWRTALVKHCKYLATCEDLPTAGRPKYYFGPPETLLLIETALTGLDRCMDNTLQHIVLYLIMFYTAARPGSIMKTRHYSGFYLRYKDVAIVRTSTADATRFHVQITLCAWKGGHGLHPWSQSFRIAPVRGDNYLLLDLGLFLIVLGLRRGAFRRHADIQSLLQGSERVLEWKDGLQDEPFLCGSTPRGLGVDYTKPMAYPGFRLFLKQLAEKAGLDPMYTTAYCFRRGTASTMNRVLGSELTKNLLHHKQQSDVLHRHYASNAQQVDLTAMALYGEDEVLQGLSLQDAPALMRPVPTDDQNATPELSLKDALIVSSDLRILHMQKAVLEDIMGNGGDINDAAPILGTLLPTDQEWFARLPQDNQEESGFNPLDALHGRVALRCRRLLSDLRGRVRRSQTITSHARGQAPTVDELEMRLSDIELAGPLGRVLDALVQSSSMPEGDAIICSISDAEDPTEEAGSEDGRLRLME</sequence>
<dbReference type="PANTHER" id="PTHR37535">
    <property type="entry name" value="FLUG DOMAIN PROTEIN"/>
    <property type="match status" value="1"/>
</dbReference>
<gene>
    <name evidence="2" type="ORF">PYCCODRAFT_1471017</name>
</gene>
<keyword evidence="3" id="KW-1185">Reference proteome</keyword>
<accession>A0A1Y2IBS1</accession>
<dbReference type="Pfam" id="PF11917">
    <property type="entry name" value="DUF3435"/>
    <property type="match status" value="1"/>
</dbReference>
<dbReference type="InterPro" id="IPR013762">
    <property type="entry name" value="Integrase-like_cat_sf"/>
</dbReference>
<dbReference type="Gene3D" id="1.10.443.10">
    <property type="entry name" value="Intergrase catalytic core"/>
    <property type="match status" value="1"/>
</dbReference>
<dbReference type="GO" id="GO:0006310">
    <property type="term" value="P:DNA recombination"/>
    <property type="evidence" value="ECO:0007669"/>
    <property type="project" value="InterPro"/>
</dbReference>
<feature type="region of interest" description="Disordered" evidence="1">
    <location>
        <begin position="484"/>
        <end position="503"/>
    </location>
</feature>
<dbReference type="OrthoDB" id="2754613at2759"/>
<dbReference type="PANTHER" id="PTHR37535:SF3">
    <property type="entry name" value="FLUG DOMAIN-CONTAINING PROTEIN"/>
    <property type="match status" value="1"/>
</dbReference>
<dbReference type="InterPro" id="IPR021842">
    <property type="entry name" value="DUF3435"/>
</dbReference>
<evidence type="ECO:0000313" key="3">
    <source>
        <dbReference type="Proteomes" id="UP000193067"/>
    </source>
</evidence>